<comment type="caution">
    <text evidence="2">The sequence shown here is derived from an EMBL/GenBank/DDBJ whole genome shotgun (WGS) entry which is preliminary data.</text>
</comment>
<name>A0ABW5KRD0_9FLAO</name>
<keyword evidence="2" id="KW-0560">Oxidoreductase</keyword>
<dbReference type="Gene3D" id="3.30.70.100">
    <property type="match status" value="1"/>
</dbReference>
<evidence type="ECO:0000313" key="3">
    <source>
        <dbReference type="Proteomes" id="UP001597472"/>
    </source>
</evidence>
<dbReference type="PANTHER" id="PTHR37811:SF2">
    <property type="entry name" value="ABM DOMAIN-CONTAINING PROTEIN"/>
    <property type="match status" value="1"/>
</dbReference>
<keyword evidence="2" id="KW-0503">Monooxygenase</keyword>
<dbReference type="SUPFAM" id="SSF54909">
    <property type="entry name" value="Dimeric alpha+beta barrel"/>
    <property type="match status" value="1"/>
</dbReference>
<gene>
    <name evidence="2" type="ORF">ACFSQP_06210</name>
</gene>
<dbReference type="Proteomes" id="UP001597472">
    <property type="component" value="Unassembled WGS sequence"/>
</dbReference>
<feature type="domain" description="ABM" evidence="1">
    <location>
        <begin position="28"/>
        <end position="76"/>
    </location>
</feature>
<dbReference type="EMBL" id="JBHULS010000002">
    <property type="protein sequence ID" value="MFD2551407.1"/>
    <property type="molecule type" value="Genomic_DNA"/>
</dbReference>
<dbReference type="InterPro" id="IPR011008">
    <property type="entry name" value="Dimeric_a/b-barrel"/>
</dbReference>
<accession>A0ABW5KRD0</accession>
<reference evidence="3" key="1">
    <citation type="journal article" date="2019" name="Int. J. Syst. Evol. Microbiol.">
        <title>The Global Catalogue of Microorganisms (GCM) 10K type strain sequencing project: providing services to taxonomists for standard genome sequencing and annotation.</title>
        <authorList>
            <consortium name="The Broad Institute Genomics Platform"/>
            <consortium name="The Broad Institute Genome Sequencing Center for Infectious Disease"/>
            <person name="Wu L."/>
            <person name="Ma J."/>
        </authorList>
    </citation>
    <scope>NUCLEOTIDE SEQUENCE [LARGE SCALE GENOMIC DNA]</scope>
    <source>
        <strain evidence="3">KCTC 42587</strain>
    </source>
</reference>
<dbReference type="EC" id="1.14.-.-" evidence="2"/>
<dbReference type="InterPro" id="IPR007138">
    <property type="entry name" value="ABM_dom"/>
</dbReference>
<dbReference type="Pfam" id="PF03992">
    <property type="entry name" value="ABM"/>
    <property type="match status" value="1"/>
</dbReference>
<evidence type="ECO:0000259" key="1">
    <source>
        <dbReference type="Pfam" id="PF03992"/>
    </source>
</evidence>
<keyword evidence="3" id="KW-1185">Reference proteome</keyword>
<dbReference type="PANTHER" id="PTHR37811">
    <property type="entry name" value="BLL5343 PROTEIN"/>
    <property type="match status" value="1"/>
</dbReference>
<dbReference type="InterPro" id="IPR052936">
    <property type="entry name" value="Jasmonate_Hydroxylase-like"/>
</dbReference>
<dbReference type="GO" id="GO:0004497">
    <property type="term" value="F:monooxygenase activity"/>
    <property type="evidence" value="ECO:0007669"/>
    <property type="project" value="UniProtKB-KW"/>
</dbReference>
<dbReference type="RefSeq" id="WP_376892545.1">
    <property type="nucleotide sequence ID" value="NZ_JBHULS010000002.1"/>
</dbReference>
<protein>
    <submittedName>
        <fullName evidence="2">Antibiotic biosynthesis monooxygenase family protein</fullName>
        <ecNumber evidence="2">1.14.-.-</ecNumber>
    </submittedName>
</protein>
<proteinExistence type="predicted"/>
<sequence length="103" mass="12260">MEQKKPYYAVIFTSKQTKNIAGYAGMTEFMERLAKEQPGFLGMESARDTIGITVSNWESLEAIKNWKQQSQHILAQQKGRENWYNWYHVRICKVAHEYEFHRE</sequence>
<organism evidence="2 3">
    <name type="scientific">Bizionia sediminis</name>
    <dbReference type="NCBI Taxonomy" id="1737064"/>
    <lineage>
        <taxon>Bacteria</taxon>
        <taxon>Pseudomonadati</taxon>
        <taxon>Bacteroidota</taxon>
        <taxon>Flavobacteriia</taxon>
        <taxon>Flavobacteriales</taxon>
        <taxon>Flavobacteriaceae</taxon>
        <taxon>Bizionia</taxon>
    </lineage>
</organism>
<evidence type="ECO:0000313" key="2">
    <source>
        <dbReference type="EMBL" id="MFD2551407.1"/>
    </source>
</evidence>